<dbReference type="CDD" id="cd02440">
    <property type="entry name" value="AdoMet_MTases"/>
    <property type="match status" value="1"/>
</dbReference>
<reference evidence="2 3" key="1">
    <citation type="submission" date="2024-06" db="EMBL/GenBank/DDBJ databases">
        <title>The Natural Products Discovery Center: Release of the First 8490 Sequenced Strains for Exploring Actinobacteria Biosynthetic Diversity.</title>
        <authorList>
            <person name="Kalkreuter E."/>
            <person name="Kautsar S.A."/>
            <person name="Yang D."/>
            <person name="Bader C.D."/>
            <person name="Teijaro C.N."/>
            <person name="Fluegel L."/>
            <person name="Davis C.M."/>
            <person name="Simpson J.R."/>
            <person name="Lauterbach L."/>
            <person name="Steele A.D."/>
            <person name="Gui C."/>
            <person name="Meng S."/>
            <person name="Li G."/>
            <person name="Viehrig K."/>
            <person name="Ye F."/>
            <person name="Su P."/>
            <person name="Kiefer A.F."/>
            <person name="Nichols A."/>
            <person name="Cepeda A.J."/>
            <person name="Yan W."/>
            <person name="Fan B."/>
            <person name="Jiang Y."/>
            <person name="Adhikari A."/>
            <person name="Zheng C.-J."/>
            <person name="Schuster L."/>
            <person name="Cowan T.M."/>
            <person name="Smanski M.J."/>
            <person name="Chevrette M.G."/>
            <person name="De Carvalho L.P.S."/>
            <person name="Shen B."/>
        </authorList>
    </citation>
    <scope>NUCLEOTIDE SEQUENCE [LARGE SCALE GENOMIC DNA]</scope>
    <source>
        <strain evidence="2 3">NPDC050403</strain>
    </source>
</reference>
<dbReference type="Pfam" id="PF08241">
    <property type="entry name" value="Methyltransf_11"/>
    <property type="match status" value="1"/>
</dbReference>
<sequence>MMLYDRTGRTYASTRRPDPRIEAQMRRHVPETWSVADIGAGAGGYQLGRTVVAVEPSAVMIGQRPAKAAPAVRAVAEHLPIRDKAVDVASAALTVHHWSDLEQGLREMSRIARRRIVVFTWDHLVMREFWLLRDYLPAAAATDARLAVPLDQLVDLLPGTVEVHPVAVPADCADGFGAAFWRRPHAYLDPRVRAGMSMLALTPHPLLEDGLRNLSHDLHSRAWHRHNADLLARDEFDIGYRVVVASLGE</sequence>
<accession>A0ABV3FRK0</accession>
<keyword evidence="2" id="KW-0489">Methyltransferase</keyword>
<comment type="caution">
    <text evidence="2">The sequence shown here is derived from an EMBL/GenBank/DDBJ whole genome shotgun (WGS) entry which is preliminary data.</text>
</comment>
<protein>
    <submittedName>
        <fullName evidence="2">Class I SAM-dependent methyltransferase</fullName>
    </submittedName>
</protein>
<name>A0ABV3FRK0_9NOCA</name>
<dbReference type="SUPFAM" id="SSF53335">
    <property type="entry name" value="S-adenosyl-L-methionine-dependent methyltransferases"/>
    <property type="match status" value="1"/>
</dbReference>
<dbReference type="InterPro" id="IPR013216">
    <property type="entry name" value="Methyltransf_11"/>
</dbReference>
<dbReference type="Gene3D" id="3.40.50.150">
    <property type="entry name" value="Vaccinia Virus protein VP39"/>
    <property type="match status" value="1"/>
</dbReference>
<keyword evidence="3" id="KW-1185">Reference proteome</keyword>
<feature type="domain" description="Methyltransferase type 11" evidence="1">
    <location>
        <begin position="37"/>
        <end position="114"/>
    </location>
</feature>
<keyword evidence="2" id="KW-0808">Transferase</keyword>
<evidence type="ECO:0000259" key="1">
    <source>
        <dbReference type="Pfam" id="PF08241"/>
    </source>
</evidence>
<evidence type="ECO:0000313" key="2">
    <source>
        <dbReference type="EMBL" id="MEV0708054.1"/>
    </source>
</evidence>
<dbReference type="GO" id="GO:0008168">
    <property type="term" value="F:methyltransferase activity"/>
    <property type="evidence" value="ECO:0007669"/>
    <property type="project" value="UniProtKB-KW"/>
</dbReference>
<dbReference type="InterPro" id="IPR029063">
    <property type="entry name" value="SAM-dependent_MTases_sf"/>
</dbReference>
<dbReference type="GO" id="GO:0032259">
    <property type="term" value="P:methylation"/>
    <property type="evidence" value="ECO:0007669"/>
    <property type="project" value="UniProtKB-KW"/>
</dbReference>
<dbReference type="RefSeq" id="WP_357782274.1">
    <property type="nucleotide sequence ID" value="NZ_JBFAKC010000004.1"/>
</dbReference>
<proteinExistence type="predicted"/>
<dbReference type="Proteomes" id="UP001551695">
    <property type="component" value="Unassembled WGS sequence"/>
</dbReference>
<organism evidence="2 3">
    <name type="scientific">Nocardia aurea</name>
    <dbReference type="NCBI Taxonomy" id="2144174"/>
    <lineage>
        <taxon>Bacteria</taxon>
        <taxon>Bacillati</taxon>
        <taxon>Actinomycetota</taxon>
        <taxon>Actinomycetes</taxon>
        <taxon>Mycobacteriales</taxon>
        <taxon>Nocardiaceae</taxon>
        <taxon>Nocardia</taxon>
    </lineage>
</organism>
<gene>
    <name evidence="2" type="ORF">AB0I48_10850</name>
</gene>
<evidence type="ECO:0000313" key="3">
    <source>
        <dbReference type="Proteomes" id="UP001551695"/>
    </source>
</evidence>
<dbReference type="EMBL" id="JBFAKC010000004">
    <property type="protein sequence ID" value="MEV0708054.1"/>
    <property type="molecule type" value="Genomic_DNA"/>
</dbReference>